<evidence type="ECO:0000313" key="11">
    <source>
        <dbReference type="Proteomes" id="UP001266305"/>
    </source>
</evidence>
<name>A0ABQ9TYN3_SAGOE</name>
<feature type="transmembrane region" description="Helical" evidence="8">
    <location>
        <begin position="47"/>
        <end position="64"/>
    </location>
</feature>
<evidence type="ECO:0000313" key="10">
    <source>
        <dbReference type="EMBL" id="KAK2089930.1"/>
    </source>
</evidence>
<evidence type="ECO:0000256" key="8">
    <source>
        <dbReference type="SAM" id="Phobius"/>
    </source>
</evidence>
<evidence type="ECO:0000256" key="6">
    <source>
        <dbReference type="ARBA" id="ARBA00023136"/>
    </source>
</evidence>
<feature type="transmembrane region" description="Helical" evidence="8">
    <location>
        <begin position="76"/>
        <end position="99"/>
    </location>
</feature>
<evidence type="ECO:0000259" key="9">
    <source>
        <dbReference type="Pfam" id="PF01061"/>
    </source>
</evidence>
<keyword evidence="6 8" id="KW-0472">Membrane</keyword>
<keyword evidence="10" id="KW-0067">ATP-binding</keyword>
<comment type="caution">
    <text evidence="10">The sequence shown here is derived from an EMBL/GenBank/DDBJ whole genome shotgun (WGS) entry which is preliminary data.</text>
</comment>
<dbReference type="PANTHER" id="PTHR48041:SF90">
    <property type="entry name" value="ATP-BINDING CASSETTE SUB-FAMILY G MEMBER 1"/>
    <property type="match status" value="1"/>
</dbReference>
<feature type="compositionally biased region" description="Polar residues" evidence="7">
    <location>
        <begin position="1"/>
        <end position="15"/>
    </location>
</feature>
<evidence type="ECO:0000256" key="7">
    <source>
        <dbReference type="SAM" id="MobiDB-lite"/>
    </source>
</evidence>
<evidence type="ECO:0000256" key="5">
    <source>
        <dbReference type="ARBA" id="ARBA00022989"/>
    </source>
</evidence>
<dbReference type="Pfam" id="PF01061">
    <property type="entry name" value="ABC2_membrane"/>
    <property type="match status" value="1"/>
</dbReference>
<organism evidence="10 11">
    <name type="scientific">Saguinus oedipus</name>
    <name type="common">Cotton-top tamarin</name>
    <name type="synonym">Oedipomidas oedipus</name>
    <dbReference type="NCBI Taxonomy" id="9490"/>
    <lineage>
        <taxon>Eukaryota</taxon>
        <taxon>Metazoa</taxon>
        <taxon>Chordata</taxon>
        <taxon>Craniata</taxon>
        <taxon>Vertebrata</taxon>
        <taxon>Euteleostomi</taxon>
        <taxon>Mammalia</taxon>
        <taxon>Eutheria</taxon>
        <taxon>Euarchontoglires</taxon>
        <taxon>Primates</taxon>
        <taxon>Haplorrhini</taxon>
        <taxon>Platyrrhini</taxon>
        <taxon>Cebidae</taxon>
        <taxon>Callitrichinae</taxon>
        <taxon>Saguinus</taxon>
    </lineage>
</organism>
<keyword evidence="10" id="KW-0547">Nucleotide-binding</keyword>
<sequence>MKPETHIQSSGSHASKATAGLPSEPRTAVHARDKTRLCPQVLTHLRITSHIGIGLLIGLLYLGIGNEAKKVLSNSGFLFFSMLFLMFAALMPTVLTFPLEMGVFLREHLNYWYSLKAYYLAKTMADVPFQVC</sequence>
<dbReference type="Proteomes" id="UP001266305">
    <property type="component" value="Unassembled WGS sequence"/>
</dbReference>
<reference evidence="10 11" key="1">
    <citation type="submission" date="2023-05" db="EMBL/GenBank/DDBJ databases">
        <title>B98-5 Cell Line De Novo Hybrid Assembly: An Optical Mapping Approach.</title>
        <authorList>
            <person name="Kananen K."/>
            <person name="Auerbach J.A."/>
            <person name="Kautto E."/>
            <person name="Blachly J.S."/>
        </authorList>
    </citation>
    <scope>NUCLEOTIDE SEQUENCE [LARGE SCALE GENOMIC DNA]</scope>
    <source>
        <strain evidence="10">B95-8</strain>
        <tissue evidence="10">Cell line</tissue>
    </source>
</reference>
<keyword evidence="2" id="KW-0813">Transport</keyword>
<dbReference type="EMBL" id="JASSZA010000018">
    <property type="protein sequence ID" value="KAK2089930.1"/>
    <property type="molecule type" value="Genomic_DNA"/>
</dbReference>
<keyword evidence="4" id="KW-1278">Translocase</keyword>
<keyword evidence="5 8" id="KW-1133">Transmembrane helix</keyword>
<accession>A0ABQ9TYN3</accession>
<evidence type="ECO:0000256" key="1">
    <source>
        <dbReference type="ARBA" id="ARBA00004141"/>
    </source>
</evidence>
<dbReference type="InterPro" id="IPR013525">
    <property type="entry name" value="ABC2_TM"/>
</dbReference>
<dbReference type="InterPro" id="IPR050352">
    <property type="entry name" value="ABCG_transporters"/>
</dbReference>
<feature type="region of interest" description="Disordered" evidence="7">
    <location>
        <begin position="1"/>
        <end position="31"/>
    </location>
</feature>
<keyword evidence="3 8" id="KW-0812">Transmembrane</keyword>
<dbReference type="GO" id="GO:0005524">
    <property type="term" value="F:ATP binding"/>
    <property type="evidence" value="ECO:0007669"/>
    <property type="project" value="UniProtKB-KW"/>
</dbReference>
<feature type="domain" description="ABC-2 type transporter transmembrane" evidence="9">
    <location>
        <begin position="42"/>
        <end position="131"/>
    </location>
</feature>
<evidence type="ECO:0000256" key="3">
    <source>
        <dbReference type="ARBA" id="ARBA00022692"/>
    </source>
</evidence>
<comment type="subcellular location">
    <subcellularLocation>
        <location evidence="1">Membrane</location>
        <topology evidence="1">Multi-pass membrane protein</topology>
    </subcellularLocation>
</comment>
<evidence type="ECO:0000256" key="4">
    <source>
        <dbReference type="ARBA" id="ARBA00022967"/>
    </source>
</evidence>
<evidence type="ECO:0000256" key="2">
    <source>
        <dbReference type="ARBA" id="ARBA00022448"/>
    </source>
</evidence>
<proteinExistence type="predicted"/>
<protein>
    <submittedName>
        <fullName evidence="10">ATP-binding cassette sub- G member 1</fullName>
    </submittedName>
</protein>
<keyword evidence="11" id="KW-1185">Reference proteome</keyword>
<dbReference type="PANTHER" id="PTHR48041">
    <property type="entry name" value="ABC TRANSPORTER G FAMILY MEMBER 28"/>
    <property type="match status" value="1"/>
</dbReference>
<gene>
    <name evidence="10" type="primary">ABCG1_2</name>
    <name evidence="10" type="ORF">P7K49_032596</name>
</gene>